<organism evidence="1 2">
    <name type="scientific">Danaus chrysippus</name>
    <name type="common">African queen</name>
    <dbReference type="NCBI Taxonomy" id="151541"/>
    <lineage>
        <taxon>Eukaryota</taxon>
        <taxon>Metazoa</taxon>
        <taxon>Ecdysozoa</taxon>
        <taxon>Arthropoda</taxon>
        <taxon>Hexapoda</taxon>
        <taxon>Insecta</taxon>
        <taxon>Pterygota</taxon>
        <taxon>Neoptera</taxon>
        <taxon>Endopterygota</taxon>
        <taxon>Lepidoptera</taxon>
        <taxon>Glossata</taxon>
        <taxon>Ditrysia</taxon>
        <taxon>Papilionoidea</taxon>
        <taxon>Nymphalidae</taxon>
        <taxon>Danainae</taxon>
        <taxon>Danaini</taxon>
        <taxon>Danaina</taxon>
        <taxon>Danaus</taxon>
        <taxon>Anosia</taxon>
    </lineage>
</organism>
<gene>
    <name evidence="1" type="ORF">DCHRY22_LOCUS14503</name>
</gene>
<proteinExistence type="predicted"/>
<dbReference type="AlphaFoldDB" id="A0A8J2R3C9"/>
<dbReference type="EMBL" id="CAKASE010000081">
    <property type="protein sequence ID" value="CAG9583030.1"/>
    <property type="molecule type" value="Genomic_DNA"/>
</dbReference>
<dbReference type="Gene3D" id="3.40.50.300">
    <property type="entry name" value="P-loop containing nucleotide triphosphate hydrolases"/>
    <property type="match status" value="1"/>
</dbReference>
<keyword evidence="2" id="KW-1185">Reference proteome</keyword>
<name>A0A8J2R3C9_9NEOP</name>
<dbReference type="InterPro" id="IPR027417">
    <property type="entry name" value="P-loop_NTPase"/>
</dbReference>
<dbReference type="Proteomes" id="UP000789524">
    <property type="component" value="Unassembled WGS sequence"/>
</dbReference>
<evidence type="ECO:0000313" key="1">
    <source>
        <dbReference type="EMBL" id="CAG9583030.1"/>
    </source>
</evidence>
<evidence type="ECO:0000313" key="2">
    <source>
        <dbReference type="Proteomes" id="UP000789524"/>
    </source>
</evidence>
<reference evidence="1" key="1">
    <citation type="submission" date="2021-09" db="EMBL/GenBank/DDBJ databases">
        <authorList>
            <person name="Martin H S."/>
        </authorList>
    </citation>
    <scope>NUCLEOTIDE SEQUENCE</scope>
</reference>
<comment type="caution">
    <text evidence="1">The sequence shown here is derived from an EMBL/GenBank/DDBJ whole genome shotgun (WGS) entry which is preliminary data.</text>
</comment>
<accession>A0A8J2R3C9</accession>
<dbReference type="OrthoDB" id="2015372at2759"/>
<protein>
    <submittedName>
        <fullName evidence="1">(African queen) hypothetical protein</fullName>
    </submittedName>
</protein>
<sequence>MRVNCVPRFLLNPKLRCYDGITVIKGKLLDVSSVTNYVYHTVWSCPEECEDNEVILRNIPKVPPKCYSCKSTLFENSGLRKCGDKVDATFKLDTEILPRKFVMVDDLMTKLKLGYEYLLYISVLKKRTIVWSIQEVVPLPAPFTSSIPDDIKELFDKCKGVPWKFLYCLASTIGGRICPLNNFMTAKIGLLLSLASVKANVYCGSPILHFLGSGNDLGYLGRLICEAALLADSTANIGTNSSISTCLTSASGGICFMPLPLQAYSQKQIHSILSIIETGDIPPNKAKLRCAVWAFGSDFKKIILNNFGSVFGTVYRGDCGEYADELADFMLEGAINPSAVTNEEKQALNDIRKYIDIVANVRVSLDEEGETLLRSYFLAARKERPKAVTVGNFEALVSTCITSARLCRREVANIHDAVFAIWLHVSGMTEPRFAPEEYLNTPADIAKLKNVMKKFTEWLENFTGCNSH</sequence>